<evidence type="ECO:0000256" key="1">
    <source>
        <dbReference type="SAM" id="MobiDB-lite"/>
    </source>
</evidence>
<dbReference type="PROSITE" id="PS51746">
    <property type="entry name" value="PPM_2"/>
    <property type="match status" value="1"/>
</dbReference>
<evidence type="ECO:0000259" key="2">
    <source>
        <dbReference type="PROSITE" id="PS51746"/>
    </source>
</evidence>
<feature type="region of interest" description="Disordered" evidence="1">
    <location>
        <begin position="1"/>
        <end position="22"/>
    </location>
</feature>
<dbReference type="OrthoDB" id="10264738at2759"/>
<dbReference type="AlphaFoldDB" id="D7G3N0"/>
<dbReference type="Gene3D" id="3.60.40.10">
    <property type="entry name" value="PPM-type phosphatase domain"/>
    <property type="match status" value="1"/>
</dbReference>
<sequence>MGAYLSQPNLAKDTQDGDDGELRWGAAGMQGWRTGMEDSHLACLDLNGKDSASPAADPAKKIAAFAVFDGHGGAEVAKYCSAHICDVVKGTEAFKEGNLGLGLKQTFLKMDDMLRTPAGQAELLALKKASQGEDSDSDDGEDEVVDMDMLSKINPEAQMQIMEQMKRAMRVQSGGGGGGY</sequence>
<evidence type="ECO:0000313" key="4">
    <source>
        <dbReference type="Proteomes" id="UP000002630"/>
    </source>
</evidence>
<organism evidence="3 4">
    <name type="scientific">Ectocarpus siliculosus</name>
    <name type="common">Brown alga</name>
    <name type="synonym">Conferva siliculosa</name>
    <dbReference type="NCBI Taxonomy" id="2880"/>
    <lineage>
        <taxon>Eukaryota</taxon>
        <taxon>Sar</taxon>
        <taxon>Stramenopiles</taxon>
        <taxon>Ochrophyta</taxon>
        <taxon>PX clade</taxon>
        <taxon>Phaeophyceae</taxon>
        <taxon>Ectocarpales</taxon>
        <taxon>Ectocarpaceae</taxon>
        <taxon>Ectocarpus</taxon>
    </lineage>
</organism>
<feature type="domain" description="PPM-type phosphatase" evidence="2">
    <location>
        <begin position="23"/>
        <end position="180"/>
    </location>
</feature>
<gene>
    <name evidence="3" type="ORF">Esi_0514_0002</name>
</gene>
<reference evidence="3 4" key="1">
    <citation type="journal article" date="2010" name="Nature">
        <title>The Ectocarpus genome and the independent evolution of multicellularity in brown algae.</title>
        <authorList>
            <person name="Cock J.M."/>
            <person name="Sterck L."/>
            <person name="Rouze P."/>
            <person name="Scornet D."/>
            <person name="Allen A.E."/>
            <person name="Amoutzias G."/>
            <person name="Anthouard V."/>
            <person name="Artiguenave F."/>
            <person name="Aury J.M."/>
            <person name="Badger J.H."/>
            <person name="Beszteri B."/>
            <person name="Billiau K."/>
            <person name="Bonnet E."/>
            <person name="Bothwell J.H."/>
            <person name="Bowler C."/>
            <person name="Boyen C."/>
            <person name="Brownlee C."/>
            <person name="Carrano C.J."/>
            <person name="Charrier B."/>
            <person name="Cho G.Y."/>
            <person name="Coelho S.M."/>
            <person name="Collen J."/>
            <person name="Corre E."/>
            <person name="Da Silva C."/>
            <person name="Delage L."/>
            <person name="Delaroque N."/>
            <person name="Dittami S.M."/>
            <person name="Doulbeau S."/>
            <person name="Elias M."/>
            <person name="Farnham G."/>
            <person name="Gachon C.M."/>
            <person name="Gschloessl B."/>
            <person name="Heesch S."/>
            <person name="Jabbari K."/>
            <person name="Jubin C."/>
            <person name="Kawai H."/>
            <person name="Kimura K."/>
            <person name="Kloareg B."/>
            <person name="Kupper F.C."/>
            <person name="Lang D."/>
            <person name="Le Bail A."/>
            <person name="Leblanc C."/>
            <person name="Lerouge P."/>
            <person name="Lohr M."/>
            <person name="Lopez P.J."/>
            <person name="Martens C."/>
            <person name="Maumus F."/>
            <person name="Michel G."/>
            <person name="Miranda-Saavedra D."/>
            <person name="Morales J."/>
            <person name="Moreau H."/>
            <person name="Motomura T."/>
            <person name="Nagasato C."/>
            <person name="Napoli C.A."/>
            <person name="Nelson D.R."/>
            <person name="Nyvall-Collen P."/>
            <person name="Peters A.F."/>
            <person name="Pommier C."/>
            <person name="Potin P."/>
            <person name="Poulain J."/>
            <person name="Quesneville H."/>
            <person name="Read B."/>
            <person name="Rensing S.A."/>
            <person name="Ritter A."/>
            <person name="Rousvoal S."/>
            <person name="Samanta M."/>
            <person name="Samson G."/>
            <person name="Schroeder D.C."/>
            <person name="Segurens B."/>
            <person name="Strittmatter M."/>
            <person name="Tonon T."/>
            <person name="Tregear J.W."/>
            <person name="Valentin K."/>
            <person name="von Dassow P."/>
            <person name="Yamagishi T."/>
            <person name="Van de Peer Y."/>
            <person name="Wincker P."/>
        </authorList>
    </citation>
    <scope>NUCLEOTIDE SEQUENCE [LARGE SCALE GENOMIC DNA]</scope>
    <source>
        <strain evidence="4">Ec32 / CCAP1310/4</strain>
    </source>
</reference>
<dbReference type="STRING" id="2880.D7G3N0"/>
<dbReference type="SUPFAM" id="SSF81606">
    <property type="entry name" value="PP2C-like"/>
    <property type="match status" value="1"/>
</dbReference>
<proteinExistence type="predicted"/>
<keyword evidence="4" id="KW-1185">Reference proteome</keyword>
<name>D7G3N0_ECTSI</name>
<dbReference type="InParanoid" id="D7G3N0"/>
<evidence type="ECO:0000313" key="3">
    <source>
        <dbReference type="EMBL" id="CBJ33562.1"/>
    </source>
</evidence>
<dbReference type="Proteomes" id="UP000002630">
    <property type="component" value="Unassembled WGS sequence"/>
</dbReference>
<dbReference type="InterPro" id="IPR036457">
    <property type="entry name" value="PPM-type-like_dom_sf"/>
</dbReference>
<dbReference type="InterPro" id="IPR001932">
    <property type="entry name" value="PPM-type_phosphatase-like_dom"/>
</dbReference>
<dbReference type="eggNOG" id="KOG0698">
    <property type="taxonomic scope" value="Eukaryota"/>
</dbReference>
<dbReference type="EMBL" id="FN649760">
    <property type="protein sequence ID" value="CBJ33562.1"/>
    <property type="molecule type" value="Genomic_DNA"/>
</dbReference>
<dbReference type="Pfam" id="PF00481">
    <property type="entry name" value="PP2C"/>
    <property type="match status" value="1"/>
</dbReference>
<accession>D7G3N0</accession>
<protein>
    <recommendedName>
        <fullName evidence="2">PPM-type phosphatase domain-containing protein</fullName>
    </recommendedName>
</protein>